<evidence type="ECO:0000256" key="11">
    <source>
        <dbReference type="SAM" id="SignalP"/>
    </source>
</evidence>
<dbReference type="PROSITE" id="PS52016">
    <property type="entry name" value="TONB_DEPENDENT_REC_3"/>
    <property type="match status" value="1"/>
</dbReference>
<dbReference type="SUPFAM" id="SSF56935">
    <property type="entry name" value="Porins"/>
    <property type="match status" value="1"/>
</dbReference>
<keyword evidence="5 9" id="KW-0798">TonB box</keyword>
<dbReference type="PANTHER" id="PTHR30069:SF46">
    <property type="entry name" value="OAR PROTEIN"/>
    <property type="match status" value="1"/>
</dbReference>
<gene>
    <name evidence="14" type="ORF">E6K72_00095</name>
</gene>
<keyword evidence="7 8" id="KW-0998">Cell outer membrane</keyword>
<sequence length="888" mass="98130">MRPAPAMGRIASVAALATLAACALASAARAGTVGKLTGLVLDAKKQPLAGANVILVGVPLGAASGIDGRYTILNIPAGTYSVKVSLIGYNPTTIQNLAIPADRTTTQDVTLAETAIEMKEVVVSAKRPIVELGLTSNVATITRDQITTLPVQELSDIVQLQAGVVESNGDAHFRGGRAGEVQYQVDGISVNNPFDNKSSVRLDRSVLEEVQVISGTFDAEYGQAMSSVVNSVLRRGTEKFTSSGEVYGGDYFYPGGSRPVDYERRPGSLQNYQLTVSGPTPLPRTVYLLSGRYGRTNSPYEGQKRLVVFDRTNPDTPVVRPAPVETEPIGYTHEWLGLGKLSFRLRPGMDLSYSAVLNGIETRRDGTNEWGFRYDLDGLPTQRTYSAVHGFEWTHTLDPKTFYRVSVRQNYFDYRDMVYDDANDPRYDLDMTPPLTNPNILNGATLWGVTDNRFAQNTNALVFAGSISRQFKSHSLKGGFDWEPTHVTFGHPGWLQWDGNTLHFRRYFDDPALGFPAPAMYKPVIGSAYVQDELEWNDLRLRAGLRFEYFNPKTLVPSDPKNPNNDIPGAPEAPPVPATRKMTLAPRIGVSYPVGPRSSLFFAYGHFYQMPQLSQMFANADYSLAGQIQASSGKDYGTFGNPDVNPERTFQYQMGYKQQLSDFLGLDLTVFYKDIRGLLGSEIITTYTDAQYKRLNNGDFGNVIGSTIVFDQRGPGIVSTSIDYTWQIAKGNSSDPYETAGRVDAGEDPRPRNQYFDWDQRHTLNVSVTLFRPGSFNVSGVFRAQSGQPYTPPSQFLIETNSGRKPNSFLMDLRSEKTLGRVSRALTAFATVNNLFDTRFWNGFVFPNSGSPFYSSTGTVDRATLANPTRYFGPRRIVIGLRWEPRSS</sequence>
<evidence type="ECO:0000256" key="5">
    <source>
        <dbReference type="ARBA" id="ARBA00023077"/>
    </source>
</evidence>
<keyword evidence="2 8" id="KW-0813">Transport</keyword>
<organism evidence="14 15">
    <name type="scientific">Eiseniibacteriota bacterium</name>
    <dbReference type="NCBI Taxonomy" id="2212470"/>
    <lineage>
        <taxon>Bacteria</taxon>
        <taxon>Candidatus Eiseniibacteriota</taxon>
    </lineage>
</organism>
<evidence type="ECO:0000256" key="9">
    <source>
        <dbReference type="RuleBase" id="RU003357"/>
    </source>
</evidence>
<evidence type="ECO:0000256" key="4">
    <source>
        <dbReference type="ARBA" id="ARBA00022692"/>
    </source>
</evidence>
<dbReference type="GO" id="GO:0009279">
    <property type="term" value="C:cell outer membrane"/>
    <property type="evidence" value="ECO:0007669"/>
    <property type="project" value="UniProtKB-SubCell"/>
</dbReference>
<keyword evidence="3 8" id="KW-1134">Transmembrane beta strand</keyword>
<feature type="domain" description="TonB-dependent receptor-like beta-barrel" evidence="12">
    <location>
        <begin position="365"/>
        <end position="835"/>
    </location>
</feature>
<feature type="signal peptide" evidence="11">
    <location>
        <begin position="1"/>
        <end position="30"/>
    </location>
</feature>
<evidence type="ECO:0000256" key="8">
    <source>
        <dbReference type="PROSITE-ProRule" id="PRU01360"/>
    </source>
</evidence>
<dbReference type="SUPFAM" id="SSF49464">
    <property type="entry name" value="Carboxypeptidase regulatory domain-like"/>
    <property type="match status" value="1"/>
</dbReference>
<feature type="region of interest" description="Disordered" evidence="10">
    <location>
        <begin position="557"/>
        <end position="577"/>
    </location>
</feature>
<feature type="domain" description="TonB-dependent receptor plug" evidence="13">
    <location>
        <begin position="135"/>
        <end position="224"/>
    </location>
</feature>
<evidence type="ECO:0000256" key="3">
    <source>
        <dbReference type="ARBA" id="ARBA00022452"/>
    </source>
</evidence>
<evidence type="ECO:0000256" key="7">
    <source>
        <dbReference type="ARBA" id="ARBA00023237"/>
    </source>
</evidence>
<keyword evidence="11" id="KW-0732">Signal</keyword>
<dbReference type="InterPro" id="IPR036942">
    <property type="entry name" value="Beta-barrel_TonB_sf"/>
</dbReference>
<dbReference type="Gene3D" id="2.170.130.10">
    <property type="entry name" value="TonB-dependent receptor, plug domain"/>
    <property type="match status" value="1"/>
</dbReference>
<evidence type="ECO:0000256" key="6">
    <source>
        <dbReference type="ARBA" id="ARBA00023136"/>
    </source>
</evidence>
<evidence type="ECO:0000256" key="1">
    <source>
        <dbReference type="ARBA" id="ARBA00004571"/>
    </source>
</evidence>
<comment type="similarity">
    <text evidence="8 9">Belongs to the TonB-dependent receptor family.</text>
</comment>
<dbReference type="PROSITE" id="PS51257">
    <property type="entry name" value="PROKAR_LIPOPROTEIN"/>
    <property type="match status" value="1"/>
</dbReference>
<keyword evidence="4 8" id="KW-0812">Transmembrane</keyword>
<evidence type="ECO:0000259" key="13">
    <source>
        <dbReference type="Pfam" id="PF07715"/>
    </source>
</evidence>
<dbReference type="Pfam" id="PF13620">
    <property type="entry name" value="CarboxypepD_reg"/>
    <property type="match status" value="1"/>
</dbReference>
<dbReference type="EMBL" id="VBOS01000004">
    <property type="protein sequence ID" value="TMQ60924.1"/>
    <property type="molecule type" value="Genomic_DNA"/>
</dbReference>
<protein>
    <submittedName>
        <fullName evidence="14">TonB-dependent receptor</fullName>
    </submittedName>
</protein>
<dbReference type="Proteomes" id="UP000317716">
    <property type="component" value="Unassembled WGS sequence"/>
</dbReference>
<evidence type="ECO:0000256" key="2">
    <source>
        <dbReference type="ARBA" id="ARBA00022448"/>
    </source>
</evidence>
<keyword evidence="6 8" id="KW-0472">Membrane</keyword>
<dbReference type="InterPro" id="IPR012910">
    <property type="entry name" value="Plug_dom"/>
</dbReference>
<accession>A0A538TBK8</accession>
<evidence type="ECO:0000256" key="10">
    <source>
        <dbReference type="SAM" id="MobiDB-lite"/>
    </source>
</evidence>
<dbReference type="InterPro" id="IPR037066">
    <property type="entry name" value="Plug_dom_sf"/>
</dbReference>
<dbReference type="GO" id="GO:0015344">
    <property type="term" value="F:siderophore uptake transmembrane transporter activity"/>
    <property type="evidence" value="ECO:0007669"/>
    <property type="project" value="TreeGrafter"/>
</dbReference>
<evidence type="ECO:0000259" key="12">
    <source>
        <dbReference type="Pfam" id="PF00593"/>
    </source>
</evidence>
<reference evidence="14 15" key="1">
    <citation type="journal article" date="2019" name="Nat. Microbiol.">
        <title>Mediterranean grassland soil C-N compound turnover is dependent on rainfall and depth, and is mediated by genomically divergent microorganisms.</title>
        <authorList>
            <person name="Diamond S."/>
            <person name="Andeer P.F."/>
            <person name="Li Z."/>
            <person name="Crits-Christoph A."/>
            <person name="Burstein D."/>
            <person name="Anantharaman K."/>
            <person name="Lane K.R."/>
            <person name="Thomas B.C."/>
            <person name="Pan C."/>
            <person name="Northen T.R."/>
            <person name="Banfield J.F."/>
        </authorList>
    </citation>
    <scope>NUCLEOTIDE SEQUENCE [LARGE SCALE GENOMIC DNA]</scope>
    <source>
        <strain evidence="14">WS_2</strain>
    </source>
</reference>
<proteinExistence type="inferred from homology"/>
<dbReference type="AlphaFoldDB" id="A0A538TBK8"/>
<dbReference type="Gene3D" id="2.40.170.20">
    <property type="entry name" value="TonB-dependent receptor, beta-barrel domain"/>
    <property type="match status" value="1"/>
</dbReference>
<comment type="caution">
    <text evidence="14">The sequence shown here is derived from an EMBL/GenBank/DDBJ whole genome shotgun (WGS) entry which is preliminary data.</text>
</comment>
<dbReference type="PANTHER" id="PTHR30069">
    <property type="entry name" value="TONB-DEPENDENT OUTER MEMBRANE RECEPTOR"/>
    <property type="match status" value="1"/>
</dbReference>
<name>A0A538TBK8_UNCEI</name>
<dbReference type="Pfam" id="PF07715">
    <property type="entry name" value="Plug"/>
    <property type="match status" value="1"/>
</dbReference>
<evidence type="ECO:0000313" key="14">
    <source>
        <dbReference type="EMBL" id="TMQ60924.1"/>
    </source>
</evidence>
<dbReference type="Gene3D" id="2.60.40.1120">
    <property type="entry name" value="Carboxypeptidase-like, regulatory domain"/>
    <property type="match status" value="1"/>
</dbReference>
<dbReference type="InterPro" id="IPR008969">
    <property type="entry name" value="CarboxyPept-like_regulatory"/>
</dbReference>
<dbReference type="GO" id="GO:0044718">
    <property type="term" value="P:siderophore transmembrane transport"/>
    <property type="evidence" value="ECO:0007669"/>
    <property type="project" value="TreeGrafter"/>
</dbReference>
<dbReference type="Pfam" id="PF00593">
    <property type="entry name" value="TonB_dep_Rec_b-barrel"/>
    <property type="match status" value="1"/>
</dbReference>
<evidence type="ECO:0000313" key="15">
    <source>
        <dbReference type="Proteomes" id="UP000317716"/>
    </source>
</evidence>
<dbReference type="InterPro" id="IPR039426">
    <property type="entry name" value="TonB-dep_rcpt-like"/>
</dbReference>
<feature type="chain" id="PRO_5021782982" evidence="11">
    <location>
        <begin position="31"/>
        <end position="888"/>
    </location>
</feature>
<keyword evidence="14" id="KW-0675">Receptor</keyword>
<comment type="subcellular location">
    <subcellularLocation>
        <location evidence="1 8">Cell outer membrane</location>
        <topology evidence="1 8">Multi-pass membrane protein</topology>
    </subcellularLocation>
</comment>
<dbReference type="InterPro" id="IPR000531">
    <property type="entry name" value="Beta-barrel_TonB"/>
</dbReference>